<evidence type="ECO:0000256" key="5">
    <source>
        <dbReference type="PROSITE-ProRule" id="PRU01240"/>
    </source>
</evidence>
<dbReference type="Proteomes" id="UP000764110">
    <property type="component" value="Unassembled WGS sequence"/>
</dbReference>
<evidence type="ECO:0000313" key="10">
    <source>
        <dbReference type="Proteomes" id="UP000764110"/>
    </source>
</evidence>
<keyword evidence="4 5" id="KW-0720">Serine protease</keyword>
<keyword evidence="3 5" id="KW-0378">Hydrolase</keyword>
<dbReference type="GO" id="GO:0004252">
    <property type="term" value="F:serine-type endopeptidase activity"/>
    <property type="evidence" value="ECO:0007669"/>
    <property type="project" value="UniProtKB-UniRule"/>
</dbReference>
<dbReference type="PRINTS" id="PR00723">
    <property type="entry name" value="SUBTILISIN"/>
</dbReference>
<name>A0A9P8M481_9HYPO</name>
<evidence type="ECO:0000313" key="9">
    <source>
        <dbReference type="EMBL" id="KAH0592629.1"/>
    </source>
</evidence>
<gene>
    <name evidence="9" type="ORF">MHUMG1_09620</name>
</gene>
<dbReference type="Pfam" id="PF00082">
    <property type="entry name" value="Peptidase_S8"/>
    <property type="match status" value="1"/>
</dbReference>
<evidence type="ECO:0000256" key="6">
    <source>
        <dbReference type="RuleBase" id="RU003355"/>
    </source>
</evidence>
<reference evidence="9 10" key="1">
    <citation type="submission" date="2020-07" db="EMBL/GenBank/DDBJ databases">
        <title>Metarhizium humberi genome.</title>
        <authorList>
            <person name="Lysoe E."/>
        </authorList>
    </citation>
    <scope>NUCLEOTIDE SEQUENCE [LARGE SCALE GENOMIC DNA]</scope>
    <source>
        <strain evidence="9 10">ESALQ1638</strain>
    </source>
</reference>
<dbReference type="InterPro" id="IPR036852">
    <property type="entry name" value="Peptidase_S8/S53_dom_sf"/>
</dbReference>
<organism evidence="9 10">
    <name type="scientific">Metarhizium humberi</name>
    <dbReference type="NCBI Taxonomy" id="2596975"/>
    <lineage>
        <taxon>Eukaryota</taxon>
        <taxon>Fungi</taxon>
        <taxon>Dikarya</taxon>
        <taxon>Ascomycota</taxon>
        <taxon>Pezizomycotina</taxon>
        <taxon>Sordariomycetes</taxon>
        <taxon>Hypocreomycetidae</taxon>
        <taxon>Hypocreales</taxon>
        <taxon>Clavicipitaceae</taxon>
        <taxon>Metarhizium</taxon>
    </lineage>
</organism>
<dbReference type="PROSITE" id="PS51892">
    <property type="entry name" value="SUBTILASE"/>
    <property type="match status" value="1"/>
</dbReference>
<dbReference type="PROSITE" id="PS00136">
    <property type="entry name" value="SUBTILASE_ASP"/>
    <property type="match status" value="1"/>
</dbReference>
<evidence type="ECO:0000256" key="7">
    <source>
        <dbReference type="SAM" id="SignalP"/>
    </source>
</evidence>
<evidence type="ECO:0000259" key="8">
    <source>
        <dbReference type="Pfam" id="PF00082"/>
    </source>
</evidence>
<keyword evidence="7" id="KW-0732">Signal</keyword>
<dbReference type="PROSITE" id="PS00137">
    <property type="entry name" value="SUBTILASE_HIS"/>
    <property type="match status" value="1"/>
</dbReference>
<keyword evidence="10" id="KW-1185">Reference proteome</keyword>
<dbReference type="InterPro" id="IPR022398">
    <property type="entry name" value="Peptidase_S8_His-AS"/>
</dbReference>
<dbReference type="SUPFAM" id="SSF52743">
    <property type="entry name" value="Subtilisin-like"/>
    <property type="match status" value="1"/>
</dbReference>
<dbReference type="AlphaFoldDB" id="A0A9P8M481"/>
<dbReference type="InterPro" id="IPR000209">
    <property type="entry name" value="Peptidase_S8/S53_dom"/>
</dbReference>
<evidence type="ECO:0000256" key="2">
    <source>
        <dbReference type="ARBA" id="ARBA00022670"/>
    </source>
</evidence>
<dbReference type="CDD" id="cd04077">
    <property type="entry name" value="Peptidases_S8_PCSK9_ProteinaseK_like"/>
    <property type="match status" value="1"/>
</dbReference>
<feature type="chain" id="PRO_5040236349" description="Peptidase S8/S53 domain-containing protein" evidence="7">
    <location>
        <begin position="20"/>
        <end position="318"/>
    </location>
</feature>
<dbReference type="GO" id="GO:0006508">
    <property type="term" value="P:proteolysis"/>
    <property type="evidence" value="ECO:0007669"/>
    <property type="project" value="UniProtKB-KW"/>
</dbReference>
<feature type="active site" description="Charge relay system" evidence="5">
    <location>
        <position position="264"/>
    </location>
</feature>
<accession>A0A9P8M481</accession>
<sequence length="318" mass="33499">MAILNIFTIVIAALSLSAAAPAPNNNEEFTTQQNPPWSLSSISSQTQGLKPYRYDESAGKDTFAYIIDSGINANHVEFGGRATLGYNADGNNPVPDTGHGTLVAGLIGSNTYGVAKKTNIIGVQAVRPQNMLDGFMWAVEDIKKKGRVGRSVINISQGFLEMLGPNTESVGSDLGQAISFAFEVEGILTILAAGNDGKTVEKGNTPYPALMAPYALVVGAIDDKWNMWDRSNYGKHVDIFAPGVDLTSTDIGSNTATRVASGTSFAAPHVAGLALYLAAAENITTASDLRARVLDLATKDKITNLKGDTVNLLAYNGA</sequence>
<evidence type="ECO:0000256" key="1">
    <source>
        <dbReference type="ARBA" id="ARBA00011073"/>
    </source>
</evidence>
<dbReference type="PANTHER" id="PTHR43806:SF58">
    <property type="entry name" value="ALKALINE PROTEASE 1-RELATED"/>
    <property type="match status" value="1"/>
</dbReference>
<dbReference type="InterPro" id="IPR034193">
    <property type="entry name" value="PCSK9_ProteinaseK-like"/>
</dbReference>
<feature type="signal peptide" evidence="7">
    <location>
        <begin position="1"/>
        <end position="19"/>
    </location>
</feature>
<dbReference type="EMBL" id="JACEFI010000028">
    <property type="protein sequence ID" value="KAH0592629.1"/>
    <property type="molecule type" value="Genomic_DNA"/>
</dbReference>
<proteinExistence type="inferred from homology"/>
<comment type="similarity">
    <text evidence="1 5 6">Belongs to the peptidase S8 family.</text>
</comment>
<dbReference type="Gene3D" id="3.40.50.200">
    <property type="entry name" value="Peptidase S8/S53 domain"/>
    <property type="match status" value="1"/>
</dbReference>
<dbReference type="InterPro" id="IPR050131">
    <property type="entry name" value="Peptidase_S8_subtilisin-like"/>
</dbReference>
<dbReference type="PANTHER" id="PTHR43806">
    <property type="entry name" value="PEPTIDASE S8"/>
    <property type="match status" value="1"/>
</dbReference>
<evidence type="ECO:0000256" key="4">
    <source>
        <dbReference type="ARBA" id="ARBA00022825"/>
    </source>
</evidence>
<feature type="domain" description="Peptidase S8/S53" evidence="8">
    <location>
        <begin position="65"/>
        <end position="300"/>
    </location>
</feature>
<feature type="active site" description="Charge relay system" evidence="5">
    <location>
        <position position="68"/>
    </location>
</feature>
<feature type="active site" description="Charge relay system" evidence="5">
    <location>
        <position position="99"/>
    </location>
</feature>
<evidence type="ECO:0000256" key="3">
    <source>
        <dbReference type="ARBA" id="ARBA00022801"/>
    </source>
</evidence>
<protein>
    <recommendedName>
        <fullName evidence="8">Peptidase S8/S53 domain-containing protein</fullName>
    </recommendedName>
</protein>
<dbReference type="InterPro" id="IPR023827">
    <property type="entry name" value="Peptidase_S8_Asp-AS"/>
</dbReference>
<keyword evidence="2 5" id="KW-0645">Protease</keyword>
<dbReference type="InterPro" id="IPR023828">
    <property type="entry name" value="Peptidase_S8_Ser-AS"/>
</dbReference>
<dbReference type="InterPro" id="IPR015500">
    <property type="entry name" value="Peptidase_S8_subtilisin-rel"/>
</dbReference>
<dbReference type="PROSITE" id="PS00138">
    <property type="entry name" value="SUBTILASE_SER"/>
    <property type="match status" value="1"/>
</dbReference>
<comment type="caution">
    <text evidence="9">The sequence shown here is derived from an EMBL/GenBank/DDBJ whole genome shotgun (WGS) entry which is preliminary data.</text>
</comment>